<dbReference type="SUPFAM" id="SSF56112">
    <property type="entry name" value="Protein kinase-like (PK-like)"/>
    <property type="match status" value="1"/>
</dbReference>
<dbReference type="InterPro" id="IPR011009">
    <property type="entry name" value="Kinase-like_dom_sf"/>
</dbReference>
<name>A0ABM8VYE6_GIGMA</name>
<reference evidence="1 2" key="1">
    <citation type="submission" date="2021-06" db="EMBL/GenBank/DDBJ databases">
        <authorList>
            <person name="Kallberg Y."/>
            <person name="Tangrot J."/>
            <person name="Rosling A."/>
        </authorList>
    </citation>
    <scope>NUCLEOTIDE SEQUENCE [LARGE SCALE GENOMIC DNA]</scope>
    <source>
        <strain evidence="1 2">120-4 pot B 10/14</strain>
    </source>
</reference>
<evidence type="ECO:0000313" key="2">
    <source>
        <dbReference type="Proteomes" id="UP000789901"/>
    </source>
</evidence>
<accession>A0ABM8VYE6</accession>
<evidence type="ECO:0000313" key="1">
    <source>
        <dbReference type="EMBL" id="CAG8478176.1"/>
    </source>
</evidence>
<comment type="caution">
    <text evidence="1">The sequence shown here is derived from an EMBL/GenBank/DDBJ whole genome shotgun (WGS) entry which is preliminary data.</text>
</comment>
<proteinExistence type="predicted"/>
<dbReference type="EMBL" id="CAJVQB010000257">
    <property type="protein sequence ID" value="CAG8478176.1"/>
    <property type="molecule type" value="Genomic_DNA"/>
</dbReference>
<keyword evidence="2" id="KW-1185">Reference proteome</keyword>
<gene>
    <name evidence="1" type="ORF">GMARGA_LOCUS1104</name>
</gene>
<dbReference type="Gene3D" id="1.10.510.10">
    <property type="entry name" value="Transferase(Phosphotransferase) domain 1"/>
    <property type="match status" value="1"/>
</dbReference>
<protein>
    <submittedName>
        <fullName evidence="1">5963_t:CDS:1</fullName>
    </submittedName>
</protein>
<organism evidence="1 2">
    <name type="scientific">Gigaspora margarita</name>
    <dbReference type="NCBI Taxonomy" id="4874"/>
    <lineage>
        <taxon>Eukaryota</taxon>
        <taxon>Fungi</taxon>
        <taxon>Fungi incertae sedis</taxon>
        <taxon>Mucoromycota</taxon>
        <taxon>Glomeromycotina</taxon>
        <taxon>Glomeromycetes</taxon>
        <taxon>Diversisporales</taxon>
        <taxon>Gigasporaceae</taxon>
        <taxon>Gigaspora</taxon>
    </lineage>
</organism>
<sequence length="96" mass="11406">MVRQSQHHDQIDCKRPFDKYQPKDTVHRNVMNDSLSETMSLSKEIFNFFDYKEFDNIIKIDEGEFGTIYKADWKDGGFLVALKVLKLIRIARSFEK</sequence>
<dbReference type="Proteomes" id="UP000789901">
    <property type="component" value="Unassembled WGS sequence"/>
</dbReference>